<dbReference type="SUPFAM" id="SSF55874">
    <property type="entry name" value="ATPase domain of HSP90 chaperone/DNA topoisomerase II/histidine kinase"/>
    <property type="match status" value="1"/>
</dbReference>
<keyword evidence="4" id="KW-0808">Transferase</keyword>
<dbReference type="EMBL" id="NVSR01000028">
    <property type="protein sequence ID" value="PCI28682.1"/>
    <property type="molecule type" value="Genomic_DNA"/>
</dbReference>
<dbReference type="InterPro" id="IPR003661">
    <property type="entry name" value="HisK_dim/P_dom"/>
</dbReference>
<dbReference type="InterPro" id="IPR005467">
    <property type="entry name" value="His_kinase_dom"/>
</dbReference>
<evidence type="ECO:0000256" key="6">
    <source>
        <dbReference type="ARBA" id="ARBA00023012"/>
    </source>
</evidence>
<dbReference type="InterPro" id="IPR004358">
    <property type="entry name" value="Sig_transdc_His_kin-like_C"/>
</dbReference>
<evidence type="ECO:0000256" key="2">
    <source>
        <dbReference type="ARBA" id="ARBA00012438"/>
    </source>
</evidence>
<evidence type="ECO:0000256" key="5">
    <source>
        <dbReference type="ARBA" id="ARBA00022777"/>
    </source>
</evidence>
<dbReference type="InterPro" id="IPR003594">
    <property type="entry name" value="HATPase_dom"/>
</dbReference>
<evidence type="ECO:0000313" key="10">
    <source>
        <dbReference type="Proteomes" id="UP000218113"/>
    </source>
</evidence>
<dbReference type="Pfam" id="PF02518">
    <property type="entry name" value="HATPase_c"/>
    <property type="match status" value="1"/>
</dbReference>
<dbReference type="SUPFAM" id="SSF47384">
    <property type="entry name" value="Homodimeric domain of signal transducing histidine kinase"/>
    <property type="match status" value="1"/>
</dbReference>
<dbReference type="Gene3D" id="3.30.565.10">
    <property type="entry name" value="Histidine kinase-like ATPase, C-terminal domain"/>
    <property type="match status" value="1"/>
</dbReference>
<dbReference type="InterPro" id="IPR036890">
    <property type="entry name" value="HATPase_C_sf"/>
</dbReference>
<protein>
    <recommendedName>
        <fullName evidence="2">histidine kinase</fullName>
        <ecNumber evidence="2">2.7.13.3</ecNumber>
    </recommendedName>
</protein>
<keyword evidence="7" id="KW-0175">Coiled coil</keyword>
<keyword evidence="3" id="KW-0597">Phosphoprotein</keyword>
<dbReference type="EC" id="2.7.13.3" evidence="2"/>
<gene>
    <name evidence="9" type="ORF">COB67_05765</name>
</gene>
<comment type="catalytic activity">
    <reaction evidence="1">
        <text>ATP + protein L-histidine = ADP + protein N-phospho-L-histidine.</text>
        <dbReference type="EC" id="2.7.13.3"/>
    </reaction>
</comment>
<reference evidence="10" key="1">
    <citation type="submission" date="2017-08" db="EMBL/GenBank/DDBJ databases">
        <title>A dynamic microbial community with high functional redundancy inhabits the cold, oxic subseafloor aquifer.</title>
        <authorList>
            <person name="Tully B.J."/>
            <person name="Wheat C.G."/>
            <person name="Glazer B.T."/>
            <person name="Huber J.A."/>
        </authorList>
    </citation>
    <scope>NUCLEOTIDE SEQUENCE [LARGE SCALE GENOMIC DNA]</scope>
</reference>
<evidence type="ECO:0000313" key="9">
    <source>
        <dbReference type="EMBL" id="PCI28682.1"/>
    </source>
</evidence>
<dbReference type="InterPro" id="IPR050736">
    <property type="entry name" value="Sensor_HK_Regulatory"/>
</dbReference>
<evidence type="ECO:0000256" key="3">
    <source>
        <dbReference type="ARBA" id="ARBA00022553"/>
    </source>
</evidence>
<feature type="coiled-coil region" evidence="7">
    <location>
        <begin position="5"/>
        <end position="39"/>
    </location>
</feature>
<organism evidence="9 10">
    <name type="scientific">SAR324 cluster bacterium</name>
    <dbReference type="NCBI Taxonomy" id="2024889"/>
    <lineage>
        <taxon>Bacteria</taxon>
        <taxon>Deltaproteobacteria</taxon>
        <taxon>SAR324 cluster</taxon>
    </lineage>
</organism>
<dbReference type="Gene3D" id="1.10.287.130">
    <property type="match status" value="1"/>
</dbReference>
<keyword evidence="5" id="KW-0418">Kinase</keyword>
<dbReference type="PANTHER" id="PTHR43711">
    <property type="entry name" value="TWO-COMPONENT HISTIDINE KINASE"/>
    <property type="match status" value="1"/>
</dbReference>
<dbReference type="InterPro" id="IPR036097">
    <property type="entry name" value="HisK_dim/P_sf"/>
</dbReference>
<dbReference type="Proteomes" id="UP000218113">
    <property type="component" value="Unassembled WGS sequence"/>
</dbReference>
<dbReference type="PRINTS" id="PR00344">
    <property type="entry name" value="BCTRLSENSOR"/>
</dbReference>
<dbReference type="GO" id="GO:0000155">
    <property type="term" value="F:phosphorelay sensor kinase activity"/>
    <property type="evidence" value="ECO:0007669"/>
    <property type="project" value="InterPro"/>
</dbReference>
<evidence type="ECO:0000256" key="1">
    <source>
        <dbReference type="ARBA" id="ARBA00000085"/>
    </source>
</evidence>
<dbReference type="CDD" id="cd00082">
    <property type="entry name" value="HisKA"/>
    <property type="match status" value="1"/>
</dbReference>
<accession>A0A2A4T594</accession>
<evidence type="ECO:0000259" key="8">
    <source>
        <dbReference type="PROSITE" id="PS50109"/>
    </source>
</evidence>
<evidence type="ECO:0000256" key="7">
    <source>
        <dbReference type="SAM" id="Coils"/>
    </source>
</evidence>
<proteinExistence type="predicted"/>
<sequence length="295" mass="33616">MNTALKREIDARRRLEVELAQKDEQIRFAAIALKKARAEVFMYRQPLDTLLRRKTDELMQAKSNAVQENLAHTEFLANFSHDLMTPLQGILDCATSGISKIENFDKEALLQYFSQIRDRSEQVQSQLSEVQKLSELESGNVAYHFQDEAMSSLVQKVIDEFSVESKEKGVDIRFCTSIFDDTAEMDREKIILVIRNLIANSIKHSEAGSTVTLEICDQKRNLSFSVIDRSRGLEEEELDTVFDKFIPKDEENDNLALAITKEIIADHNGEIWAENNPDGGTILSFIIPKKHEGMC</sequence>
<keyword evidence="6" id="KW-0902">Two-component regulatory system</keyword>
<feature type="domain" description="Histidine kinase" evidence="8">
    <location>
        <begin position="78"/>
        <end position="291"/>
    </location>
</feature>
<dbReference type="PANTHER" id="PTHR43711:SF26">
    <property type="entry name" value="SENSOR HISTIDINE KINASE RCSC"/>
    <property type="match status" value="1"/>
</dbReference>
<dbReference type="AlphaFoldDB" id="A0A2A4T594"/>
<evidence type="ECO:0000256" key="4">
    <source>
        <dbReference type="ARBA" id="ARBA00022679"/>
    </source>
</evidence>
<dbReference type="SMART" id="SM00387">
    <property type="entry name" value="HATPase_c"/>
    <property type="match status" value="1"/>
</dbReference>
<dbReference type="PROSITE" id="PS50109">
    <property type="entry name" value="HIS_KIN"/>
    <property type="match status" value="1"/>
</dbReference>
<name>A0A2A4T594_9DELT</name>
<comment type="caution">
    <text evidence="9">The sequence shown here is derived from an EMBL/GenBank/DDBJ whole genome shotgun (WGS) entry which is preliminary data.</text>
</comment>